<keyword evidence="2" id="KW-1185">Reference proteome</keyword>
<organism evidence="1 2">
    <name type="scientific">Maioricimonas rarisocia</name>
    <dbReference type="NCBI Taxonomy" id="2528026"/>
    <lineage>
        <taxon>Bacteria</taxon>
        <taxon>Pseudomonadati</taxon>
        <taxon>Planctomycetota</taxon>
        <taxon>Planctomycetia</taxon>
        <taxon>Planctomycetales</taxon>
        <taxon>Planctomycetaceae</taxon>
        <taxon>Maioricimonas</taxon>
    </lineage>
</organism>
<evidence type="ECO:0000313" key="2">
    <source>
        <dbReference type="Proteomes" id="UP000320496"/>
    </source>
</evidence>
<dbReference type="Proteomes" id="UP000320496">
    <property type="component" value="Chromosome"/>
</dbReference>
<gene>
    <name evidence="1" type="ORF">Mal4_49850</name>
</gene>
<sequence length="140" mass="15206">MLDLDHPLTPHVFAASRQIDMILDIAKRLTVSDATGRRLLVQTAAPCFAALRWLNEAHFEKSPAIAASIDGLDVQLKVLAEQPASLPTGTGRRRVCGVCGDRITRANSYQPEFCSECLKTLHPALMAVESCEEGFGTEAI</sequence>
<proteinExistence type="predicted"/>
<protein>
    <submittedName>
        <fullName evidence="1">Uncharacterized protein</fullName>
    </submittedName>
</protein>
<accession>A0A517ZDS0</accession>
<dbReference type="EMBL" id="CP036275">
    <property type="protein sequence ID" value="QDU40627.1"/>
    <property type="molecule type" value="Genomic_DNA"/>
</dbReference>
<evidence type="ECO:0000313" key="1">
    <source>
        <dbReference type="EMBL" id="QDU40627.1"/>
    </source>
</evidence>
<dbReference type="KEGG" id="mri:Mal4_49850"/>
<name>A0A517ZDS0_9PLAN</name>
<reference evidence="1 2" key="1">
    <citation type="submission" date="2019-02" db="EMBL/GenBank/DDBJ databases">
        <title>Deep-cultivation of Planctomycetes and their phenomic and genomic characterization uncovers novel biology.</title>
        <authorList>
            <person name="Wiegand S."/>
            <person name="Jogler M."/>
            <person name="Boedeker C."/>
            <person name="Pinto D."/>
            <person name="Vollmers J."/>
            <person name="Rivas-Marin E."/>
            <person name="Kohn T."/>
            <person name="Peeters S.H."/>
            <person name="Heuer A."/>
            <person name="Rast P."/>
            <person name="Oberbeckmann S."/>
            <person name="Bunk B."/>
            <person name="Jeske O."/>
            <person name="Meyerdierks A."/>
            <person name="Storesund J.E."/>
            <person name="Kallscheuer N."/>
            <person name="Luecker S."/>
            <person name="Lage O.M."/>
            <person name="Pohl T."/>
            <person name="Merkel B.J."/>
            <person name="Hornburger P."/>
            <person name="Mueller R.-W."/>
            <person name="Bruemmer F."/>
            <person name="Labrenz M."/>
            <person name="Spormann A.M."/>
            <person name="Op den Camp H."/>
            <person name="Overmann J."/>
            <person name="Amann R."/>
            <person name="Jetten M.S.M."/>
            <person name="Mascher T."/>
            <person name="Medema M.H."/>
            <person name="Devos D.P."/>
            <person name="Kaster A.-K."/>
            <person name="Ovreas L."/>
            <person name="Rohde M."/>
            <person name="Galperin M.Y."/>
            <person name="Jogler C."/>
        </authorList>
    </citation>
    <scope>NUCLEOTIDE SEQUENCE [LARGE SCALE GENOMIC DNA]</scope>
    <source>
        <strain evidence="1 2">Mal4</strain>
    </source>
</reference>
<dbReference type="AlphaFoldDB" id="A0A517ZDS0"/>